<dbReference type="GO" id="GO:0006888">
    <property type="term" value="P:endoplasmic reticulum to Golgi vesicle-mediated transport"/>
    <property type="evidence" value="ECO:0007669"/>
    <property type="project" value="TreeGrafter"/>
</dbReference>
<feature type="compositionally biased region" description="Basic and acidic residues" evidence="5">
    <location>
        <begin position="142"/>
        <end position="152"/>
    </location>
</feature>
<dbReference type="GO" id="GO:0031267">
    <property type="term" value="F:small GTPase binding"/>
    <property type="evidence" value="ECO:0007669"/>
    <property type="project" value="TreeGrafter"/>
</dbReference>
<reference evidence="7" key="1">
    <citation type="journal article" date="2016" name="Ticks Tick Borne Dis.">
        <title>De novo assembly and annotation of the salivary gland transcriptome of Rhipicephalus appendiculatus male and female ticks during blood feeding.</title>
        <authorList>
            <person name="de Castro M.H."/>
            <person name="de Klerk D."/>
            <person name="Pienaar R."/>
            <person name="Latif A.A."/>
            <person name="Rees D.J."/>
            <person name="Mans B.J."/>
        </authorList>
    </citation>
    <scope>NUCLEOTIDE SEQUENCE</scope>
    <source>
        <tissue evidence="7">Salivary glands</tissue>
    </source>
</reference>
<feature type="coiled-coil region" evidence="4">
    <location>
        <begin position="624"/>
        <end position="651"/>
    </location>
</feature>
<feature type="coiled-coil region" evidence="4">
    <location>
        <begin position="371"/>
        <end position="537"/>
    </location>
</feature>
<dbReference type="AlphaFoldDB" id="A0A131YCM4"/>
<evidence type="ECO:0000256" key="3">
    <source>
        <dbReference type="ARBA" id="ARBA00023054"/>
    </source>
</evidence>
<evidence type="ECO:0000259" key="6">
    <source>
        <dbReference type="PROSITE" id="PS50913"/>
    </source>
</evidence>
<accession>A0A131YCM4</accession>
<feature type="compositionally biased region" description="Low complexity" evidence="5">
    <location>
        <begin position="231"/>
        <end position="246"/>
    </location>
</feature>
<feature type="compositionally biased region" description="Polar residues" evidence="5">
    <location>
        <begin position="220"/>
        <end position="230"/>
    </location>
</feature>
<feature type="compositionally biased region" description="Polar residues" evidence="5">
    <location>
        <begin position="247"/>
        <end position="256"/>
    </location>
</feature>
<organism evidence="7">
    <name type="scientific">Rhipicephalus appendiculatus</name>
    <name type="common">Brown ear tick</name>
    <dbReference type="NCBI Taxonomy" id="34631"/>
    <lineage>
        <taxon>Eukaryota</taxon>
        <taxon>Metazoa</taxon>
        <taxon>Ecdysozoa</taxon>
        <taxon>Arthropoda</taxon>
        <taxon>Chelicerata</taxon>
        <taxon>Arachnida</taxon>
        <taxon>Acari</taxon>
        <taxon>Parasitiformes</taxon>
        <taxon>Ixodida</taxon>
        <taxon>Ixodoidea</taxon>
        <taxon>Ixodidae</taxon>
        <taxon>Rhipicephalinae</taxon>
        <taxon>Rhipicephalus</taxon>
        <taxon>Rhipicephalus</taxon>
    </lineage>
</organism>
<feature type="domain" description="GRIP" evidence="6">
    <location>
        <begin position="760"/>
        <end position="809"/>
    </location>
</feature>
<comment type="subcellular location">
    <subcellularLocation>
        <location evidence="1">Golgi apparatus</location>
    </subcellularLocation>
</comment>
<dbReference type="PROSITE" id="PS50913">
    <property type="entry name" value="GRIP"/>
    <property type="match status" value="1"/>
</dbReference>
<sequence length="925" mass="104193">MSWLGGTLSSLTSQISNLTSEVLLEGREELDDQGAQLQLFKARLEQLEGCNATLRKEVSNGEGNELSLLLEQHRDRIQELERALSEAAIERQEEVAALQSHHARQLALLQRRMAKEDDASSSLQKSGADLQVPKYDAPMSMDPHESGDSKDGACQTEDHMVEQLLQEKQQLETSLVELDQQNQEALAQLLALKTKLEAENRQQAEELKKFEKYSKPVLSRASQTDSTPLRTASVETESVAASVSSTGVQAQIVTGTSREEQHSVSSREDDERKFKEAREKCAWLEQELASRSAREEQLEKKLEELTANGIFGERQEGDGAAAQDTSTVTASMEERLRSLQADKDRILSVMNEKSRESSSLKAEVHRLLGVIAQERQAAAKLRREQQAVQESDDVELTRQALRNLSQLVRDRELEVEAEKQKNGTLLQLLRQCSPVDQEHLQELLEERESLAQRVALADEEQGHLKVALQQKDRELSDALAQVDKLTLDLGLLRLEVDSSTQKLEEKNSALLAAREEALALRQRIAELQSAVQRVEHSQPESSGTSVQHWQTQAEQYQTQVCELQLKEAKLSKELERLRTHLIQMEESYTREALEAEAREESLRSRLMKLEEWARVSESAAQNATEQASQQVDNLVQQLAQAQSQQSALAEELRHSKASLTNLQSVLDHFQTEKDREIQLLRSSYESQLSLEREKSQQLISLVTQKQEQLEGSRDALEAAERLSQQLDRREEVIATLKQQLSEREAELERIHQEVHHVRSTTEGKVDKQIMKSLVLGYFSSPQGQRPEVVRLLARVLDFSRDEMDKAGISLGSQEGRIHIGWISGFFRKSADNVPRPLNRESFSALFVKFLQEESEPQKEVRLPVEAMALGTVSRLPAIKAAASSTTPPPQQHLLLQPISESLPTLAPVTPDDSRDSTAFLQEMLS</sequence>
<dbReference type="GO" id="GO:0005794">
    <property type="term" value="C:Golgi apparatus"/>
    <property type="evidence" value="ECO:0007669"/>
    <property type="project" value="UniProtKB-SubCell"/>
</dbReference>
<feature type="coiled-coil region" evidence="4">
    <location>
        <begin position="37"/>
        <end position="97"/>
    </location>
</feature>
<dbReference type="InterPro" id="IPR000237">
    <property type="entry name" value="GRIP_dom"/>
</dbReference>
<evidence type="ECO:0000313" key="7">
    <source>
        <dbReference type="EMBL" id="JAP77123.1"/>
    </source>
</evidence>
<feature type="coiled-coil region" evidence="4">
    <location>
        <begin position="702"/>
        <end position="753"/>
    </location>
</feature>
<dbReference type="EMBL" id="GEDV01011434">
    <property type="protein sequence ID" value="JAP77123.1"/>
    <property type="molecule type" value="Transcribed_RNA"/>
</dbReference>
<protein>
    <submittedName>
        <fullName evidence="7">Thyroid hormone receptor interactor 11</fullName>
    </submittedName>
</protein>
<feature type="compositionally biased region" description="Basic and acidic residues" evidence="5">
    <location>
        <begin position="257"/>
        <end position="272"/>
    </location>
</feature>
<feature type="coiled-coil region" evidence="4">
    <location>
        <begin position="161"/>
        <end position="213"/>
    </location>
</feature>
<keyword evidence="2" id="KW-0333">Golgi apparatus</keyword>
<dbReference type="PANTHER" id="PTHR18921:SF2">
    <property type="entry name" value="THYROID RECEPTOR-INTERACTING PROTEIN 11"/>
    <property type="match status" value="1"/>
</dbReference>
<proteinExistence type="predicted"/>
<keyword evidence="7" id="KW-0675">Receptor</keyword>
<name>A0A131YCM4_RHIAP</name>
<feature type="region of interest" description="Disordered" evidence="5">
    <location>
        <begin position="216"/>
        <end position="272"/>
    </location>
</feature>
<evidence type="ECO:0000256" key="4">
    <source>
        <dbReference type="SAM" id="Coils"/>
    </source>
</evidence>
<evidence type="ECO:0000256" key="5">
    <source>
        <dbReference type="SAM" id="MobiDB-lite"/>
    </source>
</evidence>
<dbReference type="GO" id="GO:0007030">
    <property type="term" value="P:Golgi organization"/>
    <property type="evidence" value="ECO:0007669"/>
    <property type="project" value="TreeGrafter"/>
</dbReference>
<evidence type="ECO:0000256" key="1">
    <source>
        <dbReference type="ARBA" id="ARBA00004555"/>
    </source>
</evidence>
<evidence type="ECO:0000256" key="2">
    <source>
        <dbReference type="ARBA" id="ARBA00023034"/>
    </source>
</evidence>
<dbReference type="PANTHER" id="PTHR18921">
    <property type="entry name" value="MYOSIN HEAVY CHAIN - RELATED"/>
    <property type="match status" value="1"/>
</dbReference>
<feature type="region of interest" description="Disordered" evidence="5">
    <location>
        <begin position="117"/>
        <end position="152"/>
    </location>
</feature>
<keyword evidence="3 4" id="KW-0175">Coiled coil</keyword>